<dbReference type="Proteomes" id="UP001151582">
    <property type="component" value="Unassembled WGS sequence"/>
</dbReference>
<dbReference type="InterPro" id="IPR000719">
    <property type="entry name" value="Prot_kinase_dom"/>
</dbReference>
<keyword evidence="2 3" id="KW-0067">ATP-binding</keyword>
<evidence type="ECO:0000259" key="5">
    <source>
        <dbReference type="PROSITE" id="PS50011"/>
    </source>
</evidence>
<dbReference type="InterPro" id="IPR008271">
    <property type="entry name" value="Ser/Thr_kinase_AS"/>
</dbReference>
<organism evidence="6 7">
    <name type="scientific">Dimargaris verticillata</name>
    <dbReference type="NCBI Taxonomy" id="2761393"/>
    <lineage>
        <taxon>Eukaryota</taxon>
        <taxon>Fungi</taxon>
        <taxon>Fungi incertae sedis</taxon>
        <taxon>Zoopagomycota</taxon>
        <taxon>Kickxellomycotina</taxon>
        <taxon>Dimargaritomycetes</taxon>
        <taxon>Dimargaritales</taxon>
        <taxon>Dimargaritaceae</taxon>
        <taxon>Dimargaris</taxon>
    </lineage>
</organism>
<dbReference type="PANTHER" id="PTHR24348">
    <property type="entry name" value="SERINE/THREONINE-PROTEIN KINASE UNC-51-RELATED"/>
    <property type="match status" value="1"/>
</dbReference>
<dbReference type="GO" id="GO:0005524">
    <property type="term" value="F:ATP binding"/>
    <property type="evidence" value="ECO:0007669"/>
    <property type="project" value="UniProtKB-UniRule"/>
</dbReference>
<dbReference type="Pfam" id="PF00069">
    <property type="entry name" value="Pkinase"/>
    <property type="match status" value="1"/>
</dbReference>
<dbReference type="PROSITE" id="PS00107">
    <property type="entry name" value="PROTEIN_KINASE_ATP"/>
    <property type="match status" value="1"/>
</dbReference>
<dbReference type="PROSITE" id="PS00108">
    <property type="entry name" value="PROTEIN_KINASE_ST"/>
    <property type="match status" value="1"/>
</dbReference>
<sequence>MDSHDSSYAGAMLGQTIGHGRYEFIELIGVGTYGEVYLTRDRCTNYLYATKCIRKADFNTKTCSYRIEIAIQRQLPVHRNIARLHFTEHWDEYVFMVMEYCPGGDLYDNIVNNPVFKGPRHNGIVRRVFLQLLSAVEHCHRHGVYHRDLKPENVLVIDNGRRIKLIDFGLATDAPCSSDIGCGSSYYMSPECQGGLDGLCASYDTAANDVWSLGVILVNLASGRNPWNQAILSDPIFRAFVNNPDFLSHALPISDQFNHIIKRVFCLDPKQRCTLSELRRMVKDCQHFMRPATEPQQQQQSEYQQHHHATSAGTVTMPSSTASNATPPSPLSATESSLETKGGQTNVVVGPAATGNMATPAASATEIFAISPCSSSAGADNVATTARSPCHREVPDDAEVDDIDLQYPFSCSVASTVCLDVTDQPQNICLHQQPSQSAGLDGDGEYVVIPTTAAAAAATHCRLASAKNGGNGESDSVAVEEDRTAFYPGPASATLAVGLPKELLDPQHCHKAKAVDGKHDAVVAAARTPRGDATVRSRYHHTAKAAGLHLDSSLMAIINGGSGGHGYKDDGSSAAMMMMGDDNNDMMGSTTPVDDGTAMPWSTAATGAPIATTTKPAGGVPPASSSPTDNFFAMKTPINNLTFDGMLYYTATAAAPTDSGTMAAATVPDQVPLRHDHCFVPMTTTLSTFMDHSMKVDAAVEADDVMLAATTSASLSLSASEDTPSHTKDDDAPVAAALARPPPMATGGGGEALAIPVNVILDDSVFTMVDMGKGHYHHHAAGGDNTATATAGVGVGFPSSAFYPAPPPQSSRPHHPASSKMIPDFGYLYSNQFIF</sequence>
<dbReference type="OrthoDB" id="541276at2759"/>
<accession>A0A9W8EE24</accession>
<dbReference type="InterPro" id="IPR017441">
    <property type="entry name" value="Protein_kinase_ATP_BS"/>
</dbReference>
<proteinExistence type="predicted"/>
<dbReference type="InterPro" id="IPR045269">
    <property type="entry name" value="Atg1-like"/>
</dbReference>
<feature type="binding site" evidence="3">
    <location>
        <position position="55"/>
    </location>
    <ligand>
        <name>ATP</name>
        <dbReference type="ChEBI" id="CHEBI:30616"/>
    </ligand>
</feature>
<dbReference type="PROSITE" id="PS50011">
    <property type="entry name" value="PROTEIN_KINASE_DOM"/>
    <property type="match status" value="1"/>
</dbReference>
<feature type="domain" description="Protein kinase" evidence="5">
    <location>
        <begin position="22"/>
        <end position="289"/>
    </location>
</feature>
<dbReference type="SMART" id="SM00220">
    <property type="entry name" value="S_TKc"/>
    <property type="match status" value="1"/>
</dbReference>
<evidence type="ECO:0000256" key="4">
    <source>
        <dbReference type="SAM" id="MobiDB-lite"/>
    </source>
</evidence>
<dbReference type="GO" id="GO:0004674">
    <property type="term" value="F:protein serine/threonine kinase activity"/>
    <property type="evidence" value="ECO:0007669"/>
    <property type="project" value="UniProtKB-KW"/>
</dbReference>
<evidence type="ECO:0000256" key="2">
    <source>
        <dbReference type="ARBA" id="ARBA00022840"/>
    </source>
</evidence>
<keyword evidence="6" id="KW-0723">Serine/threonine-protein kinase</keyword>
<dbReference type="AlphaFoldDB" id="A0A9W8EE24"/>
<dbReference type="GO" id="GO:0010506">
    <property type="term" value="P:regulation of autophagy"/>
    <property type="evidence" value="ECO:0007669"/>
    <property type="project" value="InterPro"/>
</dbReference>
<protein>
    <submittedName>
        <fullName evidence="6">Serine/threonine protein kinase</fullName>
    </submittedName>
</protein>
<dbReference type="Gene3D" id="1.10.510.10">
    <property type="entry name" value="Transferase(Phosphotransferase) domain 1"/>
    <property type="match status" value="1"/>
</dbReference>
<reference evidence="6" key="1">
    <citation type="submission" date="2022-07" db="EMBL/GenBank/DDBJ databases">
        <title>Phylogenomic reconstructions and comparative analyses of Kickxellomycotina fungi.</title>
        <authorList>
            <person name="Reynolds N.K."/>
            <person name="Stajich J.E."/>
            <person name="Barry K."/>
            <person name="Grigoriev I.V."/>
            <person name="Crous P."/>
            <person name="Smith M.E."/>
        </authorList>
    </citation>
    <scope>NUCLEOTIDE SEQUENCE</scope>
    <source>
        <strain evidence="6">RSA 567</strain>
    </source>
</reference>
<dbReference type="InterPro" id="IPR011009">
    <property type="entry name" value="Kinase-like_dom_sf"/>
</dbReference>
<dbReference type="GO" id="GO:0005737">
    <property type="term" value="C:cytoplasm"/>
    <property type="evidence" value="ECO:0007669"/>
    <property type="project" value="TreeGrafter"/>
</dbReference>
<dbReference type="FunFam" id="1.10.510.10:FF:000571">
    <property type="entry name" value="Maternal embryonic leucine zipper kinase"/>
    <property type="match status" value="1"/>
</dbReference>
<gene>
    <name evidence="6" type="primary">SKS1_1</name>
    <name evidence="6" type="ORF">H4R34_001891</name>
</gene>
<evidence type="ECO:0000313" key="6">
    <source>
        <dbReference type="EMBL" id="KAJ1981909.1"/>
    </source>
</evidence>
<keyword evidence="6" id="KW-0418">Kinase</keyword>
<keyword evidence="6" id="KW-0808">Transferase</keyword>
<evidence type="ECO:0000256" key="1">
    <source>
        <dbReference type="ARBA" id="ARBA00022741"/>
    </source>
</evidence>
<evidence type="ECO:0000313" key="7">
    <source>
        <dbReference type="Proteomes" id="UP001151582"/>
    </source>
</evidence>
<feature type="compositionally biased region" description="Low complexity" evidence="4">
    <location>
        <begin position="316"/>
        <end position="334"/>
    </location>
</feature>
<comment type="caution">
    <text evidence="6">The sequence shown here is derived from an EMBL/GenBank/DDBJ whole genome shotgun (WGS) entry which is preliminary data.</text>
</comment>
<dbReference type="EMBL" id="JANBQB010000107">
    <property type="protein sequence ID" value="KAJ1981909.1"/>
    <property type="molecule type" value="Genomic_DNA"/>
</dbReference>
<dbReference type="PANTHER" id="PTHR24348:SF68">
    <property type="entry name" value="SERINE_THREONINE-PROTEIN KINASE ATG1C"/>
    <property type="match status" value="1"/>
</dbReference>
<name>A0A9W8EE24_9FUNG</name>
<keyword evidence="1 3" id="KW-0547">Nucleotide-binding</keyword>
<keyword evidence="7" id="KW-1185">Reference proteome</keyword>
<feature type="region of interest" description="Disordered" evidence="4">
    <location>
        <begin position="291"/>
        <end position="341"/>
    </location>
</feature>
<dbReference type="SUPFAM" id="SSF56112">
    <property type="entry name" value="Protein kinase-like (PK-like)"/>
    <property type="match status" value="1"/>
</dbReference>
<evidence type="ECO:0000256" key="3">
    <source>
        <dbReference type="PROSITE-ProRule" id="PRU10141"/>
    </source>
</evidence>